<reference evidence="10 11" key="1">
    <citation type="submission" date="2015-07" db="EMBL/GenBank/DDBJ databases">
        <title>Genome sequence of Ornatilinea apprima DSM 23815.</title>
        <authorList>
            <person name="Hemp J."/>
            <person name="Ward L.M."/>
            <person name="Pace L.A."/>
            <person name="Fischer W.W."/>
        </authorList>
    </citation>
    <scope>NUCLEOTIDE SEQUENCE [LARGE SCALE GENOMIC DNA]</scope>
    <source>
        <strain evidence="10 11">P3M-1</strain>
    </source>
</reference>
<comment type="subunit">
    <text evidence="8">Heterotrimer of A, B and C subunits.</text>
</comment>
<dbReference type="Proteomes" id="UP000050417">
    <property type="component" value="Unassembled WGS sequence"/>
</dbReference>
<comment type="similarity">
    <text evidence="1 8">Belongs to the amidase family. GatA subfamily.</text>
</comment>
<dbReference type="PANTHER" id="PTHR11895">
    <property type="entry name" value="TRANSAMIDASE"/>
    <property type="match status" value="1"/>
</dbReference>
<dbReference type="InterPro" id="IPR000120">
    <property type="entry name" value="Amidase"/>
</dbReference>
<comment type="caution">
    <text evidence="10">The sequence shown here is derived from an EMBL/GenBank/DDBJ whole genome shotgun (WGS) entry which is preliminary data.</text>
</comment>
<dbReference type="AlphaFoldDB" id="A0A0P6XVE7"/>
<keyword evidence="2 8" id="KW-0436">Ligase</keyword>
<dbReference type="InterPro" id="IPR023631">
    <property type="entry name" value="Amidase_dom"/>
</dbReference>
<evidence type="ECO:0000259" key="9">
    <source>
        <dbReference type="Pfam" id="PF01425"/>
    </source>
</evidence>
<dbReference type="InterPro" id="IPR004412">
    <property type="entry name" value="GatA"/>
</dbReference>
<gene>
    <name evidence="8" type="primary">gatA</name>
    <name evidence="10" type="ORF">ADN00_01750</name>
</gene>
<dbReference type="GO" id="GO:0050567">
    <property type="term" value="F:glutaminyl-tRNA synthase (glutamine-hydrolyzing) activity"/>
    <property type="evidence" value="ECO:0007669"/>
    <property type="project" value="UniProtKB-UniRule"/>
</dbReference>
<dbReference type="PROSITE" id="PS00571">
    <property type="entry name" value="AMIDASES"/>
    <property type="match status" value="1"/>
</dbReference>
<feature type="active site" description="Charge relay system" evidence="8">
    <location>
        <position position="85"/>
    </location>
</feature>
<comment type="catalytic activity">
    <reaction evidence="7 8">
        <text>L-glutamyl-tRNA(Gln) + L-glutamine + ATP + H2O = L-glutaminyl-tRNA(Gln) + L-glutamate + ADP + phosphate + H(+)</text>
        <dbReference type="Rhea" id="RHEA:17521"/>
        <dbReference type="Rhea" id="RHEA-COMP:9681"/>
        <dbReference type="Rhea" id="RHEA-COMP:9684"/>
        <dbReference type="ChEBI" id="CHEBI:15377"/>
        <dbReference type="ChEBI" id="CHEBI:15378"/>
        <dbReference type="ChEBI" id="CHEBI:29985"/>
        <dbReference type="ChEBI" id="CHEBI:30616"/>
        <dbReference type="ChEBI" id="CHEBI:43474"/>
        <dbReference type="ChEBI" id="CHEBI:58359"/>
        <dbReference type="ChEBI" id="CHEBI:78520"/>
        <dbReference type="ChEBI" id="CHEBI:78521"/>
        <dbReference type="ChEBI" id="CHEBI:456216"/>
        <dbReference type="EC" id="6.3.5.7"/>
    </reaction>
</comment>
<evidence type="ECO:0000256" key="8">
    <source>
        <dbReference type="HAMAP-Rule" id="MF_00120"/>
    </source>
</evidence>
<dbReference type="OrthoDB" id="9811471at2"/>
<dbReference type="SUPFAM" id="SSF75304">
    <property type="entry name" value="Amidase signature (AS) enzymes"/>
    <property type="match status" value="1"/>
</dbReference>
<comment type="function">
    <text evidence="6 8">Allows the formation of correctly charged Gln-tRNA(Gln) through the transamidation of misacylated Glu-tRNA(Gln) in organisms which lack glutaminyl-tRNA synthetase. The reaction takes place in the presence of glutamine and ATP through an activated gamma-phospho-Glu-tRNA(Gln).</text>
</comment>
<evidence type="ECO:0000256" key="1">
    <source>
        <dbReference type="ARBA" id="ARBA00008069"/>
    </source>
</evidence>
<evidence type="ECO:0000256" key="7">
    <source>
        <dbReference type="ARBA" id="ARBA00047407"/>
    </source>
</evidence>
<evidence type="ECO:0000256" key="4">
    <source>
        <dbReference type="ARBA" id="ARBA00022840"/>
    </source>
</evidence>
<dbReference type="GO" id="GO:0030956">
    <property type="term" value="C:glutamyl-tRNA(Gln) amidotransferase complex"/>
    <property type="evidence" value="ECO:0007669"/>
    <property type="project" value="InterPro"/>
</dbReference>
<dbReference type="PIRSF" id="PIRSF001221">
    <property type="entry name" value="Amidase_fungi"/>
    <property type="match status" value="1"/>
</dbReference>
<sequence length="497" mass="53676">MKAENVMSVRATLDALRQGDITSYDLTKACLQRLEALNGCLHAFLTPTPELALRQADEADRKYAAWRQDPSIELPPLLGLPMAIKDVLAQSGVRCTCGSKILENFIPPYTATSVERLLRAGVVTVGKTNTDEFAMGSSTENSAYGPTHNPWNLECVPGGSSGGSAAAVAARIVPAALGTDTGGSVRQPAAFCGVTGLKTTYGRVSRYGLVAYGSSLDTVGVLAQSAEDAALILPHIAGRDPRDATSMDLPVPSVRLDQASVQGLRVGVPKEYFIDGIQPEVEQGVRAAIEAYRQMGAQIVEISLPNTAYALPVYYLIAPAEASANLARYDGIRFGPREEGERMWEMFFNTRGKRFGAEVKRRIMLGTYALSAGYYDAYYGQAQKVRTLIKHDFESAFNEVDVIAAPVAPTTAFRIGQHSGSPLEMYLEDIFTLPANLAGVPGIAFPVGFDSQGLPVSMQLMGPHFREDALLRAAHAYQQATDWHLQIPEGLDRKDNQ</sequence>
<dbReference type="PANTHER" id="PTHR11895:SF151">
    <property type="entry name" value="GLUTAMYL-TRNA(GLN) AMIDOTRANSFERASE SUBUNIT A"/>
    <property type="match status" value="1"/>
</dbReference>
<organism evidence="10 11">
    <name type="scientific">Ornatilinea apprima</name>
    <dbReference type="NCBI Taxonomy" id="1134406"/>
    <lineage>
        <taxon>Bacteria</taxon>
        <taxon>Bacillati</taxon>
        <taxon>Chloroflexota</taxon>
        <taxon>Anaerolineae</taxon>
        <taxon>Anaerolineales</taxon>
        <taxon>Anaerolineaceae</taxon>
        <taxon>Ornatilinea</taxon>
    </lineage>
</organism>
<keyword evidence="5 8" id="KW-0648">Protein biosynthesis</keyword>
<dbReference type="GO" id="GO:0006412">
    <property type="term" value="P:translation"/>
    <property type="evidence" value="ECO:0007669"/>
    <property type="project" value="UniProtKB-UniRule"/>
</dbReference>
<keyword evidence="11" id="KW-1185">Reference proteome</keyword>
<keyword evidence="10" id="KW-0808">Transferase</keyword>
<dbReference type="PATRIC" id="fig|1134406.4.peg.1112"/>
<dbReference type="InterPro" id="IPR020556">
    <property type="entry name" value="Amidase_CS"/>
</dbReference>
<dbReference type="HAMAP" id="MF_00120">
    <property type="entry name" value="GatA"/>
    <property type="match status" value="1"/>
</dbReference>
<feature type="active site" description="Acyl-ester intermediate" evidence="8">
    <location>
        <position position="184"/>
    </location>
</feature>
<dbReference type="GO" id="GO:0016740">
    <property type="term" value="F:transferase activity"/>
    <property type="evidence" value="ECO:0007669"/>
    <property type="project" value="UniProtKB-KW"/>
</dbReference>
<evidence type="ECO:0000256" key="2">
    <source>
        <dbReference type="ARBA" id="ARBA00022598"/>
    </source>
</evidence>
<feature type="domain" description="Amidase" evidence="9">
    <location>
        <begin position="25"/>
        <end position="471"/>
    </location>
</feature>
<keyword evidence="4 8" id="KW-0067">ATP-binding</keyword>
<dbReference type="STRING" id="1134406.ADN00_01750"/>
<evidence type="ECO:0000256" key="3">
    <source>
        <dbReference type="ARBA" id="ARBA00022741"/>
    </source>
</evidence>
<dbReference type="Gene3D" id="3.90.1300.10">
    <property type="entry name" value="Amidase signature (AS) domain"/>
    <property type="match status" value="1"/>
</dbReference>
<proteinExistence type="inferred from homology"/>
<dbReference type="EC" id="6.3.5.7" evidence="8"/>
<dbReference type="Pfam" id="PF01425">
    <property type="entry name" value="Amidase"/>
    <property type="match status" value="1"/>
</dbReference>
<keyword evidence="3 8" id="KW-0547">Nucleotide-binding</keyword>
<accession>A0A0P6XVE7</accession>
<evidence type="ECO:0000256" key="6">
    <source>
        <dbReference type="ARBA" id="ARBA00025295"/>
    </source>
</evidence>
<evidence type="ECO:0000313" key="11">
    <source>
        <dbReference type="Proteomes" id="UP000050417"/>
    </source>
</evidence>
<dbReference type="InterPro" id="IPR036928">
    <property type="entry name" value="AS_sf"/>
</dbReference>
<name>A0A0P6XVE7_9CHLR</name>
<feature type="active site" description="Charge relay system" evidence="8">
    <location>
        <position position="160"/>
    </location>
</feature>
<dbReference type="EMBL" id="LGCL01000004">
    <property type="protein sequence ID" value="KPL80591.1"/>
    <property type="molecule type" value="Genomic_DNA"/>
</dbReference>
<protein>
    <recommendedName>
        <fullName evidence="8">Glutamyl-tRNA(Gln) amidotransferase subunit A</fullName>
        <shortName evidence="8">Glu-ADT subunit A</shortName>
        <ecNumber evidence="8">6.3.5.7</ecNumber>
    </recommendedName>
</protein>
<dbReference type="GO" id="GO:0005524">
    <property type="term" value="F:ATP binding"/>
    <property type="evidence" value="ECO:0007669"/>
    <property type="project" value="UniProtKB-KW"/>
</dbReference>
<evidence type="ECO:0000256" key="5">
    <source>
        <dbReference type="ARBA" id="ARBA00022917"/>
    </source>
</evidence>
<dbReference type="NCBIfam" id="TIGR00132">
    <property type="entry name" value="gatA"/>
    <property type="match status" value="1"/>
</dbReference>
<evidence type="ECO:0000313" key="10">
    <source>
        <dbReference type="EMBL" id="KPL80591.1"/>
    </source>
</evidence>
<dbReference type="RefSeq" id="WP_075061238.1">
    <property type="nucleotide sequence ID" value="NZ_LGCL01000004.1"/>
</dbReference>